<protein>
    <submittedName>
        <fullName evidence="3">Uncharacterized protein</fullName>
    </submittedName>
</protein>
<accession>A0A9J2PRG7</accession>
<feature type="region of interest" description="Disordered" evidence="1">
    <location>
        <begin position="1"/>
        <end position="39"/>
    </location>
</feature>
<keyword evidence="2" id="KW-1185">Reference proteome</keyword>
<feature type="compositionally biased region" description="Low complexity" evidence="1">
    <location>
        <begin position="1"/>
        <end position="13"/>
    </location>
</feature>
<evidence type="ECO:0000313" key="3">
    <source>
        <dbReference type="WBParaSite" id="ALUE_0001254201-mRNA-1"/>
    </source>
</evidence>
<dbReference type="Proteomes" id="UP000036681">
    <property type="component" value="Unplaced"/>
</dbReference>
<reference evidence="3" key="1">
    <citation type="submission" date="2023-03" db="UniProtKB">
        <authorList>
            <consortium name="WormBaseParasite"/>
        </authorList>
    </citation>
    <scope>IDENTIFICATION</scope>
</reference>
<name>A0A9J2PRG7_ASCLU</name>
<dbReference type="AlphaFoldDB" id="A0A9J2PRG7"/>
<proteinExistence type="predicted"/>
<feature type="compositionally biased region" description="Basic and acidic residues" evidence="1">
    <location>
        <begin position="15"/>
        <end position="26"/>
    </location>
</feature>
<organism evidence="2 3">
    <name type="scientific">Ascaris lumbricoides</name>
    <name type="common">Giant roundworm</name>
    <dbReference type="NCBI Taxonomy" id="6252"/>
    <lineage>
        <taxon>Eukaryota</taxon>
        <taxon>Metazoa</taxon>
        <taxon>Ecdysozoa</taxon>
        <taxon>Nematoda</taxon>
        <taxon>Chromadorea</taxon>
        <taxon>Rhabditida</taxon>
        <taxon>Spirurina</taxon>
        <taxon>Ascaridomorpha</taxon>
        <taxon>Ascaridoidea</taxon>
        <taxon>Ascarididae</taxon>
        <taxon>Ascaris</taxon>
    </lineage>
</organism>
<evidence type="ECO:0000256" key="1">
    <source>
        <dbReference type="SAM" id="MobiDB-lite"/>
    </source>
</evidence>
<evidence type="ECO:0000313" key="2">
    <source>
        <dbReference type="Proteomes" id="UP000036681"/>
    </source>
</evidence>
<dbReference type="WBParaSite" id="ALUE_0001254201-mRNA-1">
    <property type="protein sequence ID" value="ALUE_0001254201-mRNA-1"/>
    <property type="gene ID" value="ALUE_0001254201"/>
</dbReference>
<sequence>MMSAPSGEASSSSVKKIEETHADSRKAHGQYGAQSGQRDTSVEIKIREMPIRPYKAPRWKSFRLPAAKYELLIYGETSTYIRVHNIGIVMCLQSECKTLKNRIVQLLITALVMISLKEIALIPWSKIEKLNAAIKKLNPAELTTTDAIMFANELLNATSVELPCALLKVPPRTVELLITALVMISLKEIALIPWSKIEKLNAAIKKLNPAELTTTDAIMFANELLNATSVELPCALLKVPPRTVEKCPGDKTIFDYTPLSKPSLFANGVVRGSQLLQAYKMMCCSGQSPPKFCPCGYTLFEGYCVALVKASSEKPFANISKQTCGPLGYVASSESMLTITLLEHISADFNARIYLDVFYSCATGEAYKRSDSSSVPFTSLLTSRCKSTGASAFRSFLVVANSVQDKSPNVISSFDVFNYGDWNKSRLHLK</sequence>